<dbReference type="RefSeq" id="WP_349640659.1">
    <property type="nucleotide sequence ID" value="NZ_CP090958.1"/>
</dbReference>
<proteinExistence type="predicted"/>
<feature type="transmembrane region" description="Helical" evidence="1">
    <location>
        <begin position="163"/>
        <end position="181"/>
    </location>
</feature>
<feature type="transmembrane region" description="Helical" evidence="1">
    <location>
        <begin position="34"/>
        <end position="52"/>
    </location>
</feature>
<feature type="transmembrane region" description="Helical" evidence="1">
    <location>
        <begin position="220"/>
        <end position="238"/>
    </location>
</feature>
<keyword evidence="1" id="KW-1133">Transmembrane helix</keyword>
<evidence type="ECO:0000313" key="2">
    <source>
        <dbReference type="EMBL" id="WGW13836.1"/>
    </source>
</evidence>
<keyword evidence="3" id="KW-1185">Reference proteome</keyword>
<keyword evidence="1" id="KW-0472">Membrane</keyword>
<reference evidence="2 3" key="1">
    <citation type="submission" date="2023-05" db="EMBL/GenBank/DDBJ databases">
        <title>Lithophilousrod everest ZFBP1038 complete genpme.</title>
        <authorList>
            <person name="Tian M."/>
        </authorList>
    </citation>
    <scope>NUCLEOTIDE SEQUENCE [LARGE SCALE GENOMIC DNA]</scope>
    <source>
        <strain evidence="2 3">ZFBP1038</strain>
    </source>
</reference>
<feature type="transmembrane region" description="Helical" evidence="1">
    <location>
        <begin position="82"/>
        <end position="100"/>
    </location>
</feature>
<accession>A0ABY8QYH2</accession>
<evidence type="ECO:0008006" key="4">
    <source>
        <dbReference type="Google" id="ProtNLM"/>
    </source>
</evidence>
<dbReference type="EMBL" id="CP090958">
    <property type="protein sequence ID" value="WGW13836.1"/>
    <property type="molecule type" value="Genomic_DNA"/>
</dbReference>
<protein>
    <recommendedName>
        <fullName evidence="4">HTTM domain-containing protein</fullName>
    </recommendedName>
</protein>
<feature type="transmembrane region" description="Helical" evidence="1">
    <location>
        <begin position="133"/>
        <end position="151"/>
    </location>
</feature>
<evidence type="ECO:0000313" key="3">
    <source>
        <dbReference type="Proteomes" id="UP001209083"/>
    </source>
</evidence>
<gene>
    <name evidence="2" type="ORF">LWF01_08860</name>
</gene>
<name>A0ABY8QYH2_9MICO</name>
<evidence type="ECO:0000256" key="1">
    <source>
        <dbReference type="SAM" id="Phobius"/>
    </source>
</evidence>
<feature type="transmembrane region" description="Helical" evidence="1">
    <location>
        <begin position="107"/>
        <end position="127"/>
    </location>
</feature>
<organism evidence="2 3">
    <name type="scientific">Saxibacter everestensis</name>
    <dbReference type="NCBI Taxonomy" id="2909229"/>
    <lineage>
        <taxon>Bacteria</taxon>
        <taxon>Bacillati</taxon>
        <taxon>Actinomycetota</taxon>
        <taxon>Actinomycetes</taxon>
        <taxon>Micrococcales</taxon>
        <taxon>Brevibacteriaceae</taxon>
        <taxon>Saxibacter</taxon>
    </lineage>
</organism>
<sequence length="298" mass="33515">MTAQDRVAATGTQPDTRSAFRRWAAPLVPLERIAIFRTFIYLFLIANTFFILNDPPALANVPADLYQPIILRQVLHLPAPNVPYVTVLHIVLVVSALIAASGRLPRIAGTVALLAFVDWATIGYSFTKVDHDQYAFFVTLLVLPLAGQAKWGDRTLSEAAGFTLRAVHVGVVLCYFLSAWAKMRYGGWGWANKVVIGWAFARRGTDFAQWLLTFPWFPRFGQWLMLIAEFGSPILLFLRKRWLAVAVLFFCGFHLFTFLTLEIHFLPLVICLLSFAPLEKVFGIDSRLGQAITSRRPT</sequence>
<keyword evidence="1" id="KW-0812">Transmembrane</keyword>
<feature type="transmembrane region" description="Helical" evidence="1">
    <location>
        <begin position="245"/>
        <end position="276"/>
    </location>
</feature>
<dbReference type="Proteomes" id="UP001209083">
    <property type="component" value="Chromosome"/>
</dbReference>